<dbReference type="InterPro" id="IPR014718">
    <property type="entry name" value="GH-type_carb-bd"/>
</dbReference>
<evidence type="ECO:0000313" key="1">
    <source>
        <dbReference type="EMBL" id="GHH73005.1"/>
    </source>
</evidence>
<dbReference type="AlphaFoldDB" id="A0A919FWQ2"/>
<evidence type="ECO:0008006" key="3">
    <source>
        <dbReference type="Google" id="ProtNLM"/>
    </source>
</evidence>
<reference evidence="1" key="1">
    <citation type="journal article" date="2014" name="Int. J. Syst. Evol. Microbiol.">
        <title>Complete genome sequence of Corynebacterium casei LMG S-19264T (=DSM 44701T), isolated from a smear-ripened cheese.</title>
        <authorList>
            <consortium name="US DOE Joint Genome Institute (JGI-PGF)"/>
            <person name="Walter F."/>
            <person name="Albersmeier A."/>
            <person name="Kalinowski J."/>
            <person name="Ruckert C."/>
        </authorList>
    </citation>
    <scope>NUCLEOTIDE SEQUENCE</scope>
    <source>
        <strain evidence="1">JCM 5069</strain>
    </source>
</reference>
<proteinExistence type="predicted"/>
<reference evidence="1" key="2">
    <citation type="submission" date="2020-09" db="EMBL/GenBank/DDBJ databases">
        <authorList>
            <person name="Sun Q."/>
            <person name="Ohkuma M."/>
        </authorList>
    </citation>
    <scope>NUCLEOTIDE SEQUENCE</scope>
    <source>
        <strain evidence="1">JCM 5069</strain>
    </source>
</reference>
<comment type="caution">
    <text evidence="1">The sequence shown here is derived from an EMBL/GenBank/DDBJ whole genome shotgun (WGS) entry which is preliminary data.</text>
</comment>
<dbReference type="EMBL" id="BNCD01000002">
    <property type="protein sequence ID" value="GHH73005.1"/>
    <property type="molecule type" value="Genomic_DNA"/>
</dbReference>
<name>A0A919FWQ2_9ACTN</name>
<keyword evidence="2" id="KW-1185">Reference proteome</keyword>
<dbReference type="GO" id="GO:0030246">
    <property type="term" value="F:carbohydrate binding"/>
    <property type="evidence" value="ECO:0007669"/>
    <property type="project" value="InterPro"/>
</dbReference>
<sequence length="291" mass="30957">MVSGPAPDGVLRIVTDPAHGGRWTSLSAHGREWLWRRPEPRRARVAPGDAFADAGGLEECLPTVRGTPDHGDAWSRPWTREGDAETVSWPGFRLTRLIRTEGDTAVVDYRLRARPGRRFLWAAHALLGLSQEARLVAPAGVRVRLHPEAAPLLAAPWPAGAPWVTGDWPAPCGLRLDRFGPDDGTAVGAVLDTAAAEVHDGPDVLRMTVSAPGQPIGIALWRNLGGFPAVAPYRSCGVEPMLGRCFALGDAAEGDAAVVPPGGEARWRLTLTALRRTAAPPLTGTGRNPPP</sequence>
<accession>A0A919FWQ2</accession>
<gene>
    <name evidence="1" type="ORF">GCM10018793_10950</name>
</gene>
<organism evidence="1 2">
    <name type="scientific">Streptomyces sulfonofaciens</name>
    <dbReference type="NCBI Taxonomy" id="68272"/>
    <lineage>
        <taxon>Bacteria</taxon>
        <taxon>Bacillati</taxon>
        <taxon>Actinomycetota</taxon>
        <taxon>Actinomycetes</taxon>
        <taxon>Kitasatosporales</taxon>
        <taxon>Streptomycetaceae</taxon>
        <taxon>Streptomyces</taxon>
    </lineage>
</organism>
<dbReference type="Gene3D" id="2.70.98.10">
    <property type="match status" value="1"/>
</dbReference>
<evidence type="ECO:0000313" key="2">
    <source>
        <dbReference type="Proteomes" id="UP000603708"/>
    </source>
</evidence>
<protein>
    <recommendedName>
        <fullName evidence="3">Galactose mutarotase</fullName>
    </recommendedName>
</protein>
<dbReference type="Proteomes" id="UP000603708">
    <property type="component" value="Unassembled WGS sequence"/>
</dbReference>